<feature type="chain" id="PRO_5035878634" evidence="1">
    <location>
        <begin position="28"/>
        <end position="93"/>
    </location>
</feature>
<keyword evidence="3" id="KW-1185">Reference proteome</keyword>
<dbReference type="EMBL" id="CM029048">
    <property type="protein sequence ID" value="KAG2577811.1"/>
    <property type="molecule type" value="Genomic_DNA"/>
</dbReference>
<proteinExistence type="predicted"/>
<dbReference type="Proteomes" id="UP000823388">
    <property type="component" value="Chromosome 6N"/>
</dbReference>
<feature type="non-terminal residue" evidence="2">
    <location>
        <position position="93"/>
    </location>
</feature>
<comment type="caution">
    <text evidence="2">The sequence shown here is derived from an EMBL/GenBank/DDBJ whole genome shotgun (WGS) entry which is preliminary data.</text>
</comment>
<feature type="non-terminal residue" evidence="2">
    <location>
        <position position="1"/>
    </location>
</feature>
<gene>
    <name evidence="2" type="ORF">PVAP13_6NG179803</name>
</gene>
<evidence type="ECO:0000256" key="1">
    <source>
        <dbReference type="SAM" id="SignalP"/>
    </source>
</evidence>
<organism evidence="2 3">
    <name type="scientific">Panicum virgatum</name>
    <name type="common">Blackwell switchgrass</name>
    <dbReference type="NCBI Taxonomy" id="38727"/>
    <lineage>
        <taxon>Eukaryota</taxon>
        <taxon>Viridiplantae</taxon>
        <taxon>Streptophyta</taxon>
        <taxon>Embryophyta</taxon>
        <taxon>Tracheophyta</taxon>
        <taxon>Spermatophyta</taxon>
        <taxon>Magnoliopsida</taxon>
        <taxon>Liliopsida</taxon>
        <taxon>Poales</taxon>
        <taxon>Poaceae</taxon>
        <taxon>PACMAD clade</taxon>
        <taxon>Panicoideae</taxon>
        <taxon>Panicodae</taxon>
        <taxon>Paniceae</taxon>
        <taxon>Panicinae</taxon>
        <taxon>Panicum</taxon>
        <taxon>Panicum sect. Hiantes</taxon>
    </lineage>
</organism>
<name>A0A8T0QX91_PANVG</name>
<reference evidence="2" key="1">
    <citation type="submission" date="2020-05" db="EMBL/GenBank/DDBJ databases">
        <title>WGS assembly of Panicum virgatum.</title>
        <authorList>
            <person name="Lovell J.T."/>
            <person name="Jenkins J."/>
            <person name="Shu S."/>
            <person name="Juenger T.E."/>
            <person name="Schmutz J."/>
        </authorList>
    </citation>
    <scope>NUCLEOTIDE SEQUENCE</scope>
    <source>
        <strain evidence="2">AP13</strain>
    </source>
</reference>
<dbReference type="AlphaFoldDB" id="A0A8T0QX91"/>
<sequence length="93" mass="9784">RKRHRTYPVARHVRLCLLGSCTQAASAGWLFSLCRRQKAAPAGTERSSLLHARLGGAASGCIAVQPASDEPVSHAPAVTDFSVKSLPCCAAMP</sequence>
<keyword evidence="1" id="KW-0732">Signal</keyword>
<evidence type="ECO:0000313" key="3">
    <source>
        <dbReference type="Proteomes" id="UP000823388"/>
    </source>
</evidence>
<protein>
    <submittedName>
        <fullName evidence="2">Uncharacterized protein</fullName>
    </submittedName>
</protein>
<evidence type="ECO:0000313" key="2">
    <source>
        <dbReference type="EMBL" id="KAG2577811.1"/>
    </source>
</evidence>
<feature type="signal peptide" evidence="1">
    <location>
        <begin position="1"/>
        <end position="27"/>
    </location>
</feature>
<accession>A0A8T0QX91</accession>